<dbReference type="Pfam" id="PF08808">
    <property type="entry name" value="RES"/>
    <property type="match status" value="1"/>
</dbReference>
<feature type="domain" description="RES" evidence="1">
    <location>
        <begin position="222"/>
        <end position="378"/>
    </location>
</feature>
<dbReference type="EMBL" id="JADTFC010000019">
    <property type="protein sequence ID" value="MBG6287823.1"/>
    <property type="molecule type" value="Genomic_DNA"/>
</dbReference>
<evidence type="ECO:0000259" key="1">
    <source>
        <dbReference type="SMART" id="SM00953"/>
    </source>
</evidence>
<dbReference type="InterPro" id="IPR014914">
    <property type="entry name" value="RES_dom"/>
</dbReference>
<protein>
    <submittedName>
        <fullName evidence="2">RES family NAD+ phosphorylase</fullName>
    </submittedName>
</protein>
<sequence>MPQDSVSHICNKCVDEEYLSHAIETTGVIQTCSYCSGSRHCITVEVLADRIETAFAEHFVRTHNEPDDWEEFLIRDPESNYIWTRSGYPVLDAIQGAARISTEAAEDVLEILQYRHTDIESAQMGEESEFGPDTYYEEKDSNDLPWQSEWRKFEEALKTEARYFSRSAAAHLDAIFGGIDQLRTFDGQQLVADAGPGTDLETLFRARVFQSESALIEAIGRPDLHVGPTPPRKATAGRMNARGISVFYGAKERSVALAEVRPPVGSDVVVAEFLIIRHLRLLNLPALKTAIDHGSIFDPSLRERLARVAFLRTLGSKMTRPVMPDDQDFDYLATQAVADFLATENNPPLDGIIFESTQAGEGANVVLFRKASRLRELDIPQGTKIRATTHNEDRDGPYIDMSVVEEIPPPLQDGDHQASGESWVMAMFHQPPKVHDPRPETLKVIADSVEVHHVNRVVVECDAHHVDRTRRVRFDSDKF</sequence>
<dbReference type="SMART" id="SM00953">
    <property type="entry name" value="RES"/>
    <property type="match status" value="1"/>
</dbReference>
<name>A0ABS0KIM9_PSENT</name>
<proteinExistence type="predicted"/>
<accession>A0ABS0KIM9</accession>
<dbReference type="Proteomes" id="UP000608450">
    <property type="component" value="Unassembled WGS sequence"/>
</dbReference>
<gene>
    <name evidence="2" type="ORF">I5I61_10240</name>
</gene>
<comment type="caution">
    <text evidence="2">The sequence shown here is derived from an EMBL/GenBank/DDBJ whole genome shotgun (WGS) entry which is preliminary data.</text>
</comment>
<dbReference type="RefSeq" id="WP_196912614.1">
    <property type="nucleotide sequence ID" value="NZ_DAMDDB010000030.1"/>
</dbReference>
<keyword evidence="3" id="KW-1185">Reference proteome</keyword>
<evidence type="ECO:0000313" key="2">
    <source>
        <dbReference type="EMBL" id="MBG6287823.1"/>
    </source>
</evidence>
<organism evidence="2 3">
    <name type="scientific">Pseudomonas nitroreducens</name>
    <dbReference type="NCBI Taxonomy" id="46680"/>
    <lineage>
        <taxon>Bacteria</taxon>
        <taxon>Pseudomonadati</taxon>
        <taxon>Pseudomonadota</taxon>
        <taxon>Gammaproteobacteria</taxon>
        <taxon>Pseudomonadales</taxon>
        <taxon>Pseudomonadaceae</taxon>
        <taxon>Pseudomonas</taxon>
    </lineage>
</organism>
<evidence type="ECO:0000313" key="3">
    <source>
        <dbReference type="Proteomes" id="UP000608450"/>
    </source>
</evidence>
<reference evidence="2 3" key="1">
    <citation type="submission" date="2020-11" db="EMBL/GenBank/DDBJ databases">
        <title>Enhanced detection system for hospital associated transmission using whole genome sequencing surveillance.</title>
        <authorList>
            <person name="Harrison L.H."/>
            <person name="Van Tyne D."/>
            <person name="Marsh J.W."/>
            <person name="Griffith M.P."/>
            <person name="Snyder D.J."/>
            <person name="Cooper V.S."/>
            <person name="Mustapha M."/>
        </authorList>
    </citation>
    <scope>NUCLEOTIDE SEQUENCE [LARGE SCALE GENOMIC DNA]</scope>
    <source>
        <strain evidence="2 3">PSA00705</strain>
    </source>
</reference>